<dbReference type="Gene3D" id="3.30.160.150">
    <property type="entry name" value="Lipoprotein like domain"/>
    <property type="match status" value="1"/>
</dbReference>
<accession>A0A1Q9AY76</accession>
<evidence type="ECO:0000313" key="1">
    <source>
        <dbReference type="EMBL" id="OLP60396.1"/>
    </source>
</evidence>
<dbReference type="EMBL" id="MKIP01000037">
    <property type="protein sequence ID" value="OLP60396.1"/>
    <property type="molecule type" value="Genomic_DNA"/>
</dbReference>
<gene>
    <name evidence="1" type="ORF">BJF93_15750</name>
</gene>
<sequence length="193" mass="20241">MSSFDFTGRALRLAVTALSLASLALVSSCQVRPLYADGPSGVSSVALASIGIAPAPDRVTQQVRNRLIFLLAGGMGEAANPQYKLAMSVGNKTEGVLYDQRDSRDTNSDMATAGRVVVTADFNLTRVSDGKTIASGKRSAVALVDFSVQEFSKLRAIRDGQDRAAREVAETIRADLAAALAREPAPVAVVTKG</sequence>
<dbReference type="RefSeq" id="WP_075627417.1">
    <property type="nucleotide sequence ID" value="NZ_FOAM01000001.1"/>
</dbReference>
<evidence type="ECO:0000313" key="2">
    <source>
        <dbReference type="Proteomes" id="UP000186364"/>
    </source>
</evidence>
<protein>
    <recommendedName>
        <fullName evidence="3">LPS-assembly lipoprotein</fullName>
    </recommendedName>
</protein>
<dbReference type="OrthoDB" id="7678210at2"/>
<keyword evidence="2" id="KW-1185">Reference proteome</keyword>
<dbReference type="Proteomes" id="UP000186364">
    <property type="component" value="Unassembled WGS sequence"/>
</dbReference>
<name>A0A1Q9AY76_9HYPH</name>
<reference evidence="1 2" key="1">
    <citation type="submission" date="2016-09" db="EMBL/GenBank/DDBJ databases">
        <title>Rhizobium sp. nov., a novel species isolated from the rice rhizosphere.</title>
        <authorList>
            <person name="Zhao J."/>
            <person name="Zhang X."/>
        </authorList>
    </citation>
    <scope>NUCLEOTIDE SEQUENCE [LARGE SCALE GENOMIC DNA]</scope>
    <source>
        <strain evidence="1 2">1.7048</strain>
    </source>
</reference>
<dbReference type="AlphaFoldDB" id="A0A1Q9AY76"/>
<comment type="caution">
    <text evidence="1">The sequence shown here is derived from an EMBL/GenBank/DDBJ whole genome shotgun (WGS) entry which is preliminary data.</text>
</comment>
<proteinExistence type="predicted"/>
<evidence type="ECO:0008006" key="3">
    <source>
        <dbReference type="Google" id="ProtNLM"/>
    </source>
</evidence>
<organism evidence="1 2">
    <name type="scientific">Xaviernesmea oryzae</name>
    <dbReference type="NCBI Taxonomy" id="464029"/>
    <lineage>
        <taxon>Bacteria</taxon>
        <taxon>Pseudomonadati</taxon>
        <taxon>Pseudomonadota</taxon>
        <taxon>Alphaproteobacteria</taxon>
        <taxon>Hyphomicrobiales</taxon>
        <taxon>Rhizobiaceae</taxon>
        <taxon>Rhizobium/Agrobacterium group</taxon>
        <taxon>Xaviernesmea</taxon>
    </lineage>
</organism>